<keyword evidence="1" id="KW-0812">Transmembrane</keyword>
<feature type="transmembrane region" description="Helical" evidence="1">
    <location>
        <begin position="7"/>
        <end position="29"/>
    </location>
</feature>
<gene>
    <name evidence="2" type="ORF">Q2T41_16115</name>
</gene>
<dbReference type="Proteomes" id="UP001168579">
    <property type="component" value="Unassembled WGS sequence"/>
</dbReference>
<proteinExistence type="predicted"/>
<dbReference type="EMBL" id="JAUKUC010000001">
    <property type="protein sequence ID" value="MDO1514180.1"/>
    <property type="molecule type" value="Genomic_DNA"/>
</dbReference>
<protein>
    <submittedName>
        <fullName evidence="2">Uncharacterized protein</fullName>
    </submittedName>
</protein>
<evidence type="ECO:0000313" key="3">
    <source>
        <dbReference type="Proteomes" id="UP001168579"/>
    </source>
</evidence>
<feature type="transmembrane region" description="Helical" evidence="1">
    <location>
        <begin position="35"/>
        <end position="55"/>
    </location>
</feature>
<accession>A0ABT8RTZ7</accession>
<name>A0ABT8RTZ7_9FLAO</name>
<dbReference type="RefSeq" id="WP_304436915.1">
    <property type="nucleotide sequence ID" value="NZ_JAUKUC010000001.1"/>
</dbReference>
<keyword evidence="1" id="KW-0472">Membrane</keyword>
<sequence>MKLKHKVLFLNFVCFAVLFVILRFGIGFFYKEYSFFISLISAIAASLLGPKFALVNKEGKEKMVMKWIFIKGFRVL</sequence>
<reference evidence="2" key="1">
    <citation type="journal article" date="2014" name="Int. J. Syst. Evol. Microbiol.">
        <title>Complete genome of a new Firmicutes species belonging to the dominant human colonic microbiota ('Ruminococcus bicirculans') reveals two chromosomes and a selective capacity to utilize plant glucans.</title>
        <authorList>
            <consortium name="NISC Comparative Sequencing Program"/>
            <person name="Wegmann U."/>
            <person name="Louis P."/>
            <person name="Goesmann A."/>
            <person name="Henrissat B."/>
            <person name="Duncan S.H."/>
            <person name="Flint H.J."/>
        </authorList>
    </citation>
    <scope>NUCLEOTIDE SEQUENCE</scope>
    <source>
        <strain evidence="2">CECT 8869</strain>
    </source>
</reference>
<organism evidence="2 3">
    <name type="scientific">Maribacter confluentis</name>
    <dbReference type="NCBI Taxonomy" id="1656093"/>
    <lineage>
        <taxon>Bacteria</taxon>
        <taxon>Pseudomonadati</taxon>
        <taxon>Bacteroidota</taxon>
        <taxon>Flavobacteriia</taxon>
        <taxon>Flavobacteriales</taxon>
        <taxon>Flavobacteriaceae</taxon>
        <taxon>Maribacter</taxon>
    </lineage>
</organism>
<keyword evidence="3" id="KW-1185">Reference proteome</keyword>
<evidence type="ECO:0000313" key="2">
    <source>
        <dbReference type="EMBL" id="MDO1514180.1"/>
    </source>
</evidence>
<comment type="caution">
    <text evidence="2">The sequence shown here is derived from an EMBL/GenBank/DDBJ whole genome shotgun (WGS) entry which is preliminary data.</text>
</comment>
<keyword evidence="1" id="KW-1133">Transmembrane helix</keyword>
<evidence type="ECO:0000256" key="1">
    <source>
        <dbReference type="SAM" id="Phobius"/>
    </source>
</evidence>
<reference evidence="2" key="2">
    <citation type="submission" date="2023-06" db="EMBL/GenBank/DDBJ databases">
        <authorList>
            <person name="Lucena T."/>
            <person name="Sun Q."/>
        </authorList>
    </citation>
    <scope>NUCLEOTIDE SEQUENCE</scope>
    <source>
        <strain evidence="2">CECT 8869</strain>
    </source>
</reference>